<dbReference type="GO" id="GO:0005634">
    <property type="term" value="C:nucleus"/>
    <property type="evidence" value="ECO:0007669"/>
    <property type="project" value="UniProtKB-SubCell"/>
</dbReference>
<evidence type="ECO:0000256" key="4">
    <source>
        <dbReference type="SAM" id="MobiDB-lite"/>
    </source>
</evidence>
<evidence type="ECO:0000256" key="2">
    <source>
        <dbReference type="PROSITE-ProRule" id="PRU00108"/>
    </source>
</evidence>
<comment type="subcellular location">
    <subcellularLocation>
        <location evidence="1 2 3">Nucleus</location>
    </subcellularLocation>
</comment>
<accession>A0A438IGJ2</accession>
<comment type="caution">
    <text evidence="6">The sequence shown here is derived from an EMBL/GenBank/DDBJ whole genome shotgun (WGS) entry which is preliminary data.</text>
</comment>
<dbReference type="InterPro" id="IPR009057">
    <property type="entry name" value="Homeodomain-like_sf"/>
</dbReference>
<feature type="region of interest" description="Disordered" evidence="4">
    <location>
        <begin position="366"/>
        <end position="412"/>
    </location>
</feature>
<evidence type="ECO:0000313" key="7">
    <source>
        <dbReference type="Proteomes" id="UP000288805"/>
    </source>
</evidence>
<reference evidence="6 7" key="1">
    <citation type="journal article" date="2018" name="PLoS Genet.">
        <title>Population sequencing reveals clonal diversity and ancestral inbreeding in the grapevine cultivar Chardonnay.</title>
        <authorList>
            <person name="Roach M.J."/>
            <person name="Johnson D.L."/>
            <person name="Bohlmann J."/>
            <person name="van Vuuren H.J."/>
            <person name="Jones S.J."/>
            <person name="Pretorius I.S."/>
            <person name="Schmidt S.A."/>
            <person name="Borneman A.R."/>
        </authorList>
    </citation>
    <scope>NUCLEOTIDE SEQUENCE [LARGE SCALE GENOMIC DNA]</scope>
    <source>
        <strain evidence="7">cv. Chardonnay</strain>
        <tissue evidence="6">Leaf</tissue>
    </source>
</reference>
<dbReference type="Pfam" id="PF00046">
    <property type="entry name" value="Homeodomain"/>
    <property type="match status" value="1"/>
</dbReference>
<organism evidence="6 7">
    <name type="scientific">Vitis vinifera</name>
    <name type="common">Grape</name>
    <dbReference type="NCBI Taxonomy" id="29760"/>
    <lineage>
        <taxon>Eukaryota</taxon>
        <taxon>Viridiplantae</taxon>
        <taxon>Streptophyta</taxon>
        <taxon>Embryophyta</taxon>
        <taxon>Tracheophyta</taxon>
        <taxon>Spermatophyta</taxon>
        <taxon>Magnoliopsida</taxon>
        <taxon>eudicotyledons</taxon>
        <taxon>Gunneridae</taxon>
        <taxon>Pentapetalae</taxon>
        <taxon>rosids</taxon>
        <taxon>Vitales</taxon>
        <taxon>Vitaceae</taxon>
        <taxon>Viteae</taxon>
        <taxon>Vitis</taxon>
    </lineage>
</organism>
<name>A0A438IGJ2_VITVI</name>
<dbReference type="CDD" id="cd00086">
    <property type="entry name" value="homeodomain"/>
    <property type="match status" value="1"/>
</dbReference>
<feature type="region of interest" description="Disordered" evidence="4">
    <location>
        <begin position="82"/>
        <end position="146"/>
    </location>
</feature>
<dbReference type="Proteomes" id="UP000288805">
    <property type="component" value="Unassembled WGS sequence"/>
</dbReference>
<proteinExistence type="predicted"/>
<dbReference type="AlphaFoldDB" id="A0A438IGJ2"/>
<feature type="domain" description="Homeobox" evidence="5">
    <location>
        <begin position="24"/>
        <end position="84"/>
    </location>
</feature>
<feature type="DNA-binding region" description="Homeobox" evidence="2">
    <location>
        <begin position="26"/>
        <end position="85"/>
    </location>
</feature>
<feature type="compositionally biased region" description="Basic and acidic residues" evidence="4">
    <location>
        <begin position="82"/>
        <end position="92"/>
    </location>
</feature>
<dbReference type="Gene3D" id="1.10.10.60">
    <property type="entry name" value="Homeodomain-like"/>
    <property type="match status" value="1"/>
</dbReference>
<protein>
    <submittedName>
        <fullName evidence="6">Homeobox-DDT domain protein RLT1</fullName>
    </submittedName>
</protein>
<keyword evidence="2 3" id="KW-0371">Homeobox</keyword>
<evidence type="ECO:0000313" key="6">
    <source>
        <dbReference type="EMBL" id="RVW95850.1"/>
    </source>
</evidence>
<keyword evidence="2 3" id="KW-0539">Nucleus</keyword>
<feature type="region of interest" description="Disordered" evidence="4">
    <location>
        <begin position="1"/>
        <end position="39"/>
    </location>
</feature>
<dbReference type="PANTHER" id="PTHR36968">
    <property type="entry name" value="HOMEOBOX-DDT DOMAIN PROTEIN RLT2"/>
    <property type="match status" value="1"/>
</dbReference>
<dbReference type="EMBL" id="QGNW01000111">
    <property type="protein sequence ID" value="RVW95850.1"/>
    <property type="molecule type" value="Genomic_DNA"/>
</dbReference>
<evidence type="ECO:0000259" key="5">
    <source>
        <dbReference type="PROSITE" id="PS50071"/>
    </source>
</evidence>
<dbReference type="PANTHER" id="PTHR36968:SF13">
    <property type="entry name" value="HOMEOBOX-DDT DOMAIN PROTEIN RLT1"/>
    <property type="match status" value="1"/>
</dbReference>
<dbReference type="GO" id="GO:0003677">
    <property type="term" value="F:DNA binding"/>
    <property type="evidence" value="ECO:0007669"/>
    <property type="project" value="UniProtKB-UniRule"/>
</dbReference>
<feature type="compositionally biased region" description="Low complexity" evidence="4">
    <location>
        <begin position="114"/>
        <end position="129"/>
    </location>
</feature>
<feature type="compositionally biased region" description="Basic and acidic residues" evidence="4">
    <location>
        <begin position="366"/>
        <end position="401"/>
    </location>
</feature>
<gene>
    <name evidence="6" type="primary">RLT1_2</name>
    <name evidence="6" type="ORF">CK203_025747</name>
</gene>
<dbReference type="SMART" id="SM00389">
    <property type="entry name" value="HOX"/>
    <property type="match status" value="1"/>
</dbReference>
<keyword evidence="2 3" id="KW-0238">DNA-binding</keyword>
<evidence type="ECO:0000256" key="3">
    <source>
        <dbReference type="RuleBase" id="RU000682"/>
    </source>
</evidence>
<dbReference type="SUPFAM" id="SSF46689">
    <property type="entry name" value="Homeodomain-like"/>
    <property type="match status" value="1"/>
</dbReference>
<dbReference type="InterPro" id="IPR044977">
    <property type="entry name" value="RLT1-3"/>
</dbReference>
<sequence length="480" mass="54897">MEATSDEENQNRNNTANNMNSNEAQSKPKRQMKTPFQLQTLERAYALEPYPTEASRAELSEKLGLSDRQLQMWFCHRRLKDKKEGQAKEAASKKPRNAVAEEFEDEARSEHGSHSGSGSLSGSSPLGYGQLPQVLSGNMGPMGRRSYESPQSIFELRVIASVEAQLGEPLRDDGPILGMEFDPLPPDAFGAPIAAIVEHQKQSAYCYEEKVYEHRDAKSKKAAARAFHDHPFHQDKSSTRPDAYGRVGPSHFYDRPIDGPSSETSAFLHRTEPSSREYGEQGYVSHARVLSQQDKQERILSSPGDYDSVPRQITHNGDVLRMDRKRKGEEARITTDAEAHEKRIRKELEKQDILRRKREEQIRKEMERHDRERRKEEERLMRERQREVERLQREQRQKEAKGGASQGKEAVRLKASIEKATARRIARESMELIEDDRLELMELAAASKGLPSIVSLDHDTLQNLESFRAEQSFSFYLGPR</sequence>
<dbReference type="PROSITE" id="PS50071">
    <property type="entry name" value="HOMEOBOX_2"/>
    <property type="match status" value="1"/>
</dbReference>
<feature type="compositionally biased region" description="Low complexity" evidence="4">
    <location>
        <begin position="11"/>
        <end position="22"/>
    </location>
</feature>
<dbReference type="InterPro" id="IPR001356">
    <property type="entry name" value="HD"/>
</dbReference>
<evidence type="ECO:0000256" key="1">
    <source>
        <dbReference type="ARBA" id="ARBA00004123"/>
    </source>
</evidence>
<dbReference type="GO" id="GO:0006357">
    <property type="term" value="P:regulation of transcription by RNA polymerase II"/>
    <property type="evidence" value="ECO:0007669"/>
    <property type="project" value="InterPro"/>
</dbReference>